<dbReference type="GO" id="GO:1903461">
    <property type="term" value="P:Okazaki fragment processing involved in mitotic DNA replication"/>
    <property type="evidence" value="ECO:0007669"/>
    <property type="project" value="TreeGrafter"/>
</dbReference>
<dbReference type="PANTHER" id="PTHR45674:SF12">
    <property type="entry name" value="ATP DEPENDENT DNA LIGASE DOMAIN-CONTAINING PROTEIN"/>
    <property type="match status" value="1"/>
</dbReference>
<keyword evidence="2" id="KW-0547">Nucleotide-binding</keyword>
<name>A0A9P4W9B1_CURKU</name>
<dbReference type="GO" id="GO:0003910">
    <property type="term" value="F:DNA ligase (ATP) activity"/>
    <property type="evidence" value="ECO:0007669"/>
    <property type="project" value="InterPro"/>
</dbReference>
<dbReference type="InterPro" id="IPR050191">
    <property type="entry name" value="ATP-dep_DNA_ligase"/>
</dbReference>
<dbReference type="EMBL" id="SWKU01000015">
    <property type="protein sequence ID" value="KAF3000099.1"/>
    <property type="molecule type" value="Genomic_DNA"/>
</dbReference>
<protein>
    <recommendedName>
        <fullName evidence="5">ATP-dependent DNA ligase family profile domain-containing protein</fullName>
    </recommendedName>
</protein>
<evidence type="ECO:0000313" key="6">
    <source>
        <dbReference type="EMBL" id="KAF3000099.1"/>
    </source>
</evidence>
<proteinExistence type="predicted"/>
<evidence type="ECO:0000256" key="4">
    <source>
        <dbReference type="SAM" id="MobiDB-lite"/>
    </source>
</evidence>
<dbReference type="GO" id="GO:0005739">
    <property type="term" value="C:mitochondrion"/>
    <property type="evidence" value="ECO:0007669"/>
    <property type="project" value="TreeGrafter"/>
</dbReference>
<dbReference type="SUPFAM" id="SSF56091">
    <property type="entry name" value="DNA ligase/mRNA capping enzyme, catalytic domain"/>
    <property type="match status" value="1"/>
</dbReference>
<sequence>MKPWDGTFSSKHPTPITRVDRLLTQLAAKYKFSDAAIRLQRDWDVKTDEELKDVLVRLESWEAKWLVRLVLRDYCTITLDERYTFEQYHFLLPDLLLFQNDFDAVFSMLRGELSCYPPVPADEDSNSMRVEASQKLKPVVGVKVSRPAFNKAWSFKHCLQMVGNHAWAAENKYDGEYCEIHIDLSNTPHDIRIFSKNGKDATTDRQALHSTIREALRIGRPDCVMKSNCIVLGEMVLYSDKEKKIMPFAKIRKHISRSGSFMGTLQDSLPHEWEHLMVVFFDILVLDDEPVLRRCLQDRRNLLRDLIRVKPGRSMRSEWALLDFKTRDGVTDLKEVFARNLANRQEGLVLKPLHAPYFPLLYGQGSRKSGYFIKLKKDYLSDMGGERDLGDFAVIGACFDAQVAPKSSLKPLHYTHFFLGCCVNRDVVQRTGSKPIFKVVATVGLDQCIPKSDLKHLNIHGFVRQTNLYEDGQTDQFGVVHSKGYGRRMTTAFRTPFVAEILGSGYEKLQNENFEFLRHPRVKKLHSDRTWEDCVTLDDLEKMAEQKWDVPNADNLDGHAKDVALLVSKYVRESQATTSTYTTTQETAQTTPRRSETSSNPTPCDTIIQATQQPTLDTCTTDTTSSTYYSGSTQGAGIRASRQSRILVREDTAERLQALATPLKPAPIVLVGSSPVTPGPASSAPLLTSRTGSTSLLLAPSSTAPVPAASKKREHAKLIDFVSPPVVRRRTEKRTPLRDFGVNGARELGAFDYDSQEKTIHIYAKEGVKVHLHTEPRAGKK</sequence>
<dbReference type="Gene3D" id="3.30.470.30">
    <property type="entry name" value="DNA ligase/mRNA capping enzyme"/>
    <property type="match status" value="1"/>
</dbReference>
<dbReference type="GO" id="GO:0006281">
    <property type="term" value="P:DNA repair"/>
    <property type="evidence" value="ECO:0007669"/>
    <property type="project" value="InterPro"/>
</dbReference>
<dbReference type="OrthoDB" id="2160351at2759"/>
<organism evidence="6 7">
    <name type="scientific">Curvularia kusanoi</name>
    <name type="common">Cochliobolus kusanoi</name>
    <dbReference type="NCBI Taxonomy" id="90978"/>
    <lineage>
        <taxon>Eukaryota</taxon>
        <taxon>Fungi</taxon>
        <taxon>Dikarya</taxon>
        <taxon>Ascomycota</taxon>
        <taxon>Pezizomycotina</taxon>
        <taxon>Dothideomycetes</taxon>
        <taxon>Pleosporomycetidae</taxon>
        <taxon>Pleosporales</taxon>
        <taxon>Pleosporineae</taxon>
        <taxon>Pleosporaceae</taxon>
        <taxon>Curvularia</taxon>
    </lineage>
</organism>
<evidence type="ECO:0000256" key="1">
    <source>
        <dbReference type="ARBA" id="ARBA00022598"/>
    </source>
</evidence>
<feature type="domain" description="ATP-dependent DNA ligase family profile" evidence="5">
    <location>
        <begin position="278"/>
        <end position="423"/>
    </location>
</feature>
<dbReference type="CDD" id="cd08039">
    <property type="entry name" value="Adenylation_DNA_ligase_Fungal"/>
    <property type="match status" value="1"/>
</dbReference>
<dbReference type="Gene3D" id="1.10.3260.10">
    <property type="entry name" value="DNA ligase, ATP-dependent, N-terminal domain"/>
    <property type="match status" value="1"/>
</dbReference>
<dbReference type="GO" id="GO:0003677">
    <property type="term" value="F:DNA binding"/>
    <property type="evidence" value="ECO:0007669"/>
    <property type="project" value="InterPro"/>
</dbReference>
<evidence type="ECO:0000259" key="5">
    <source>
        <dbReference type="PROSITE" id="PS50160"/>
    </source>
</evidence>
<evidence type="ECO:0000256" key="3">
    <source>
        <dbReference type="ARBA" id="ARBA00022840"/>
    </source>
</evidence>
<dbReference type="GO" id="GO:0006310">
    <property type="term" value="P:DNA recombination"/>
    <property type="evidence" value="ECO:0007669"/>
    <property type="project" value="InterPro"/>
</dbReference>
<dbReference type="InterPro" id="IPR012340">
    <property type="entry name" value="NA-bd_OB-fold"/>
</dbReference>
<comment type="caution">
    <text evidence="6">The sequence shown here is derived from an EMBL/GenBank/DDBJ whole genome shotgun (WGS) entry which is preliminary data.</text>
</comment>
<dbReference type="InterPro" id="IPR012310">
    <property type="entry name" value="DNA_ligase_ATP-dep_cent"/>
</dbReference>
<dbReference type="GO" id="GO:0005634">
    <property type="term" value="C:nucleus"/>
    <property type="evidence" value="ECO:0007669"/>
    <property type="project" value="TreeGrafter"/>
</dbReference>
<keyword evidence="3" id="KW-0067">ATP-binding</keyword>
<dbReference type="GO" id="GO:0005524">
    <property type="term" value="F:ATP binding"/>
    <property type="evidence" value="ECO:0007669"/>
    <property type="project" value="UniProtKB-KW"/>
</dbReference>
<dbReference type="PANTHER" id="PTHR45674">
    <property type="entry name" value="DNA LIGASE 1/3 FAMILY MEMBER"/>
    <property type="match status" value="1"/>
</dbReference>
<evidence type="ECO:0000256" key="2">
    <source>
        <dbReference type="ARBA" id="ARBA00022741"/>
    </source>
</evidence>
<feature type="compositionally biased region" description="Low complexity" evidence="4">
    <location>
        <begin position="576"/>
        <end position="591"/>
    </location>
</feature>
<keyword evidence="7" id="KW-1185">Reference proteome</keyword>
<evidence type="ECO:0000313" key="7">
    <source>
        <dbReference type="Proteomes" id="UP000801428"/>
    </source>
</evidence>
<gene>
    <name evidence="6" type="ORF">E8E13_003234</name>
</gene>
<keyword evidence="1" id="KW-0436">Ligase</keyword>
<dbReference type="PROSITE" id="PS50160">
    <property type="entry name" value="DNA_LIGASE_A3"/>
    <property type="match status" value="1"/>
</dbReference>
<accession>A0A9P4W9B1</accession>
<dbReference type="Gene3D" id="2.40.50.140">
    <property type="entry name" value="Nucleic acid-binding proteins"/>
    <property type="match status" value="1"/>
</dbReference>
<dbReference type="InterPro" id="IPR036599">
    <property type="entry name" value="DNA_ligase_N_sf"/>
</dbReference>
<dbReference type="AlphaFoldDB" id="A0A9P4W9B1"/>
<reference evidence="6" key="1">
    <citation type="submission" date="2019-04" db="EMBL/GenBank/DDBJ databases">
        <title>Sequencing of skin fungus with MAO and IRED activity.</title>
        <authorList>
            <person name="Marsaioli A.J."/>
            <person name="Bonatto J.M.C."/>
            <person name="Reis Junior O."/>
        </authorList>
    </citation>
    <scope>NUCLEOTIDE SEQUENCE</scope>
    <source>
        <strain evidence="6">30M1</strain>
    </source>
</reference>
<dbReference type="Pfam" id="PF01068">
    <property type="entry name" value="DNA_ligase_A_M"/>
    <property type="match status" value="1"/>
</dbReference>
<feature type="region of interest" description="Disordered" evidence="4">
    <location>
        <begin position="576"/>
        <end position="602"/>
    </location>
</feature>
<dbReference type="Proteomes" id="UP000801428">
    <property type="component" value="Unassembled WGS sequence"/>
</dbReference>